<dbReference type="Proteomes" id="UP000324260">
    <property type="component" value="Unassembled WGS sequence"/>
</dbReference>
<sequence>MLQGVQSWIKHKYRWGAELYPFFRSAFYYGRRMSLEQDNTSSIKKGEILLFSTMKNEGHRLEFFLDYYRKMGVSHFFLVDNNSDDDTAEILSRHSDVTKFLATDGYKESNFGMHWLNYLLFKYGRGHWCMTCDPDEFLVYPHCDTRDLKDLTGYLESIRQDSFFTVMIDMYGEGPVSETRYEPGTDPLGACPYFDQSGYSKQYNHDMRNLFVQGGVRRRVFAKEAPANAPALNKVPLVKWKWNYMYVSSMHMALPRRLNQCIDERKVTGGILHFKFISQLNDKVKQEMVAKQHYNDSAEYKQYGRVIDNRDLLFHPQVSTRYEGWETLEHLGLINKGEW</sequence>
<evidence type="ECO:0000313" key="2">
    <source>
        <dbReference type="Proteomes" id="UP000324260"/>
    </source>
</evidence>
<gene>
    <name evidence="1" type="ORF">FZZ93_04185</name>
</gene>
<dbReference type="SUPFAM" id="SSF53448">
    <property type="entry name" value="Nucleotide-diphospho-sugar transferases"/>
    <property type="match status" value="1"/>
</dbReference>
<keyword evidence="1" id="KW-0808">Transferase</keyword>
<dbReference type="InterPro" id="IPR029044">
    <property type="entry name" value="Nucleotide-diphossugar_trans"/>
</dbReference>
<keyword evidence="2" id="KW-1185">Reference proteome</keyword>
<dbReference type="Gene3D" id="3.90.550.10">
    <property type="entry name" value="Spore Coat Polysaccharide Biosynthesis Protein SpsA, Chain A"/>
    <property type="match status" value="1"/>
</dbReference>
<protein>
    <submittedName>
        <fullName evidence="1">Glycosyltransferase family 2 protein</fullName>
    </submittedName>
</protein>
<dbReference type="RefSeq" id="WP_149321079.1">
    <property type="nucleotide sequence ID" value="NZ_JARWAH010000001.1"/>
</dbReference>
<reference evidence="1 2" key="1">
    <citation type="submission" date="2019-08" db="EMBL/GenBank/DDBJ databases">
        <title>Draft Genome Sequence of Halomonas eurihalina Isolated from Preserved Hide-surface.</title>
        <authorList>
            <person name="Hussain S.A."/>
            <person name="Xu A."/>
            <person name="Sarker M."/>
            <person name="Sommers C."/>
        </authorList>
    </citation>
    <scope>NUCLEOTIDE SEQUENCE [LARGE SCALE GENOMIC DNA]</scope>
    <source>
        <strain evidence="1 2">MS1</strain>
    </source>
</reference>
<comment type="caution">
    <text evidence="1">The sequence shown here is derived from an EMBL/GenBank/DDBJ whole genome shotgun (WGS) entry which is preliminary data.</text>
</comment>
<dbReference type="OrthoDB" id="7981249at2"/>
<dbReference type="GO" id="GO:0016740">
    <property type="term" value="F:transferase activity"/>
    <property type="evidence" value="ECO:0007669"/>
    <property type="project" value="UniProtKB-KW"/>
</dbReference>
<name>A0A5D9DAQ7_HALER</name>
<dbReference type="AlphaFoldDB" id="A0A5D9DAQ7"/>
<dbReference type="Pfam" id="PF13704">
    <property type="entry name" value="Glyco_tranf_2_4"/>
    <property type="match status" value="1"/>
</dbReference>
<accession>A0A5D9DAQ7</accession>
<evidence type="ECO:0000313" key="1">
    <source>
        <dbReference type="EMBL" id="TZG40679.1"/>
    </source>
</evidence>
<proteinExistence type="predicted"/>
<dbReference type="EMBL" id="VTPU01000003">
    <property type="protein sequence ID" value="TZG40679.1"/>
    <property type="molecule type" value="Genomic_DNA"/>
</dbReference>
<organism evidence="1 2">
    <name type="scientific">Halomonas eurihalina</name>
    <dbReference type="NCBI Taxonomy" id="42566"/>
    <lineage>
        <taxon>Bacteria</taxon>
        <taxon>Pseudomonadati</taxon>
        <taxon>Pseudomonadota</taxon>
        <taxon>Gammaproteobacteria</taxon>
        <taxon>Oceanospirillales</taxon>
        <taxon>Halomonadaceae</taxon>
        <taxon>Halomonas</taxon>
    </lineage>
</organism>